<comment type="caution">
    <text evidence="9">The sequence shown here is derived from an EMBL/GenBank/DDBJ whole genome shotgun (WGS) entry which is preliminary data.</text>
</comment>
<dbReference type="Pfam" id="PF13567">
    <property type="entry name" value="DUF4131"/>
    <property type="match status" value="1"/>
</dbReference>
<dbReference type="Pfam" id="PF03772">
    <property type="entry name" value="Competence"/>
    <property type="match status" value="1"/>
</dbReference>
<feature type="transmembrane region" description="Helical" evidence="6">
    <location>
        <begin position="364"/>
        <end position="383"/>
    </location>
</feature>
<evidence type="ECO:0000256" key="3">
    <source>
        <dbReference type="ARBA" id="ARBA00022692"/>
    </source>
</evidence>
<dbReference type="RefSeq" id="WP_251741346.1">
    <property type="nucleotide sequence ID" value="NZ_JBHUOJ010000012.1"/>
</dbReference>
<accession>A0ABW5X3P0</accession>
<feature type="transmembrane region" description="Helical" evidence="6">
    <location>
        <begin position="421"/>
        <end position="447"/>
    </location>
</feature>
<organism evidence="9 10">
    <name type="scientific">Christiangramia antarctica</name>
    <dbReference type="NCBI Taxonomy" id="2058158"/>
    <lineage>
        <taxon>Bacteria</taxon>
        <taxon>Pseudomonadati</taxon>
        <taxon>Bacteroidota</taxon>
        <taxon>Flavobacteriia</taxon>
        <taxon>Flavobacteriales</taxon>
        <taxon>Flavobacteriaceae</taxon>
        <taxon>Christiangramia</taxon>
    </lineage>
</organism>
<evidence type="ECO:0000256" key="6">
    <source>
        <dbReference type="SAM" id="Phobius"/>
    </source>
</evidence>
<evidence type="ECO:0000313" key="9">
    <source>
        <dbReference type="EMBL" id="MFD2833012.1"/>
    </source>
</evidence>
<evidence type="ECO:0000256" key="4">
    <source>
        <dbReference type="ARBA" id="ARBA00022989"/>
    </source>
</evidence>
<dbReference type="NCBIfam" id="TIGR00360">
    <property type="entry name" value="ComEC_N-term"/>
    <property type="match status" value="1"/>
</dbReference>
<reference evidence="10" key="1">
    <citation type="journal article" date="2019" name="Int. J. Syst. Evol. Microbiol.">
        <title>The Global Catalogue of Microorganisms (GCM) 10K type strain sequencing project: providing services to taxonomists for standard genome sequencing and annotation.</title>
        <authorList>
            <consortium name="The Broad Institute Genomics Platform"/>
            <consortium name="The Broad Institute Genome Sequencing Center for Infectious Disease"/>
            <person name="Wu L."/>
            <person name="Ma J."/>
        </authorList>
    </citation>
    <scope>NUCLEOTIDE SEQUENCE [LARGE SCALE GENOMIC DNA]</scope>
    <source>
        <strain evidence="10">KCTC 52925</strain>
    </source>
</reference>
<feature type="transmembrane region" description="Helical" evidence="6">
    <location>
        <begin position="485"/>
        <end position="507"/>
    </location>
</feature>
<name>A0ABW5X3P0_9FLAO</name>
<keyword evidence="10" id="KW-1185">Reference proteome</keyword>
<evidence type="ECO:0000259" key="8">
    <source>
        <dbReference type="Pfam" id="PF13567"/>
    </source>
</evidence>
<dbReference type="EMBL" id="JBHUOJ010000012">
    <property type="protein sequence ID" value="MFD2833012.1"/>
    <property type="molecule type" value="Genomic_DNA"/>
</dbReference>
<dbReference type="InterPro" id="IPR004477">
    <property type="entry name" value="ComEC_N"/>
</dbReference>
<feature type="transmembrane region" description="Helical" evidence="6">
    <location>
        <begin position="293"/>
        <end position="309"/>
    </location>
</feature>
<feature type="transmembrane region" description="Helical" evidence="6">
    <location>
        <begin position="7"/>
        <end position="23"/>
    </location>
</feature>
<feature type="transmembrane region" description="Helical" evidence="6">
    <location>
        <begin position="514"/>
        <end position="533"/>
    </location>
</feature>
<evidence type="ECO:0000256" key="1">
    <source>
        <dbReference type="ARBA" id="ARBA00004651"/>
    </source>
</evidence>
<keyword evidence="2" id="KW-1003">Cell membrane</keyword>
<gene>
    <name evidence="9" type="ORF">ACFSYS_06900</name>
</gene>
<dbReference type="InterPro" id="IPR052159">
    <property type="entry name" value="Competence_DNA_uptake"/>
</dbReference>
<feature type="transmembrane region" description="Helical" evidence="6">
    <location>
        <begin position="315"/>
        <end position="332"/>
    </location>
</feature>
<keyword evidence="3 6" id="KW-0812">Transmembrane</keyword>
<evidence type="ECO:0000256" key="2">
    <source>
        <dbReference type="ARBA" id="ARBA00022475"/>
    </source>
</evidence>
<feature type="domain" description="ComEC/Rec2-related protein" evidence="7">
    <location>
        <begin position="239"/>
        <end position="508"/>
    </location>
</feature>
<feature type="transmembrane region" description="Helical" evidence="6">
    <location>
        <begin position="29"/>
        <end position="48"/>
    </location>
</feature>
<proteinExistence type="predicted"/>
<evidence type="ECO:0000256" key="5">
    <source>
        <dbReference type="ARBA" id="ARBA00023136"/>
    </source>
</evidence>
<feature type="transmembrane region" description="Helical" evidence="6">
    <location>
        <begin position="392"/>
        <end position="415"/>
    </location>
</feature>
<protein>
    <submittedName>
        <fullName evidence="9">ComEC/Rec2 family competence protein</fullName>
    </submittedName>
</protein>
<sequence>MKRFSSVFLKLSISLILGILFYFTAAPGFLFISIFFGISLIIFILLFLRARRLLFPDLLFGISVFMLIFSCGSLISAITDPGNNSTHYSKFEDISEDFIAEALVLEELKPTAFNSRYIVEVRGLYPQKRKFKNVEGKLLINLKADSLHPEKFEIGESILFPFKPEKVNPPRNPYQFDYSKYLANLKIIRQQNLSISEIKVTGSKSQDIKTAAGKIRSRLIEKLNKTGLSKDQSAVFQALILGQRREISDSLYKNYAAAGAVHILAISGLHIGILLLFLNFLFKPMEKLKYGKVYKSIILIVLLWTFAIFTGLSPSVVRAVCMFSFLAVGLQLNRKTSALNSVFLSLFFLLIIDPYFIFQVGFQLSYLAVIGIIVLQPLLYSLFRPRFKVLDYLWKLISVSIAAQLAVLPLSLFYFHQFPGLFLFSNIIILPFLGLILGLGLLIIILISFGIDFSLLIDFYGNILELLNHFVNLIAHQKAFLFENISFSVVTMLLFYLFLMFVVSLWRKFSPKKLRILLGLVIIFQLNMLYEAFSNRNDEIVIFHSGMQSIIGKKLGKDFYLYKNGESSVYRDYAREKNIQNIFYKDFEAIQEFGSNILFRIDSIPEYPQEITPDILILSHSPKLNLERLIQDLKPKFIVADGSNYKTYIDRWKATSQKKEIPFHSTYEKGVFVISKD</sequence>
<dbReference type="PANTHER" id="PTHR30619:SF1">
    <property type="entry name" value="RECOMBINATION PROTEIN 2"/>
    <property type="match status" value="1"/>
</dbReference>
<comment type="subcellular location">
    <subcellularLocation>
        <location evidence="1">Cell membrane</location>
        <topology evidence="1">Multi-pass membrane protein</topology>
    </subcellularLocation>
</comment>
<keyword evidence="4 6" id="KW-1133">Transmembrane helix</keyword>
<dbReference type="InterPro" id="IPR025405">
    <property type="entry name" value="DUF4131"/>
</dbReference>
<feature type="transmembrane region" description="Helical" evidence="6">
    <location>
        <begin position="339"/>
        <end position="358"/>
    </location>
</feature>
<feature type="transmembrane region" description="Helical" evidence="6">
    <location>
        <begin position="255"/>
        <end position="281"/>
    </location>
</feature>
<keyword evidence="5 6" id="KW-0472">Membrane</keyword>
<dbReference type="PANTHER" id="PTHR30619">
    <property type="entry name" value="DNA INTERNALIZATION/COMPETENCE PROTEIN COMEC/REC2"/>
    <property type="match status" value="1"/>
</dbReference>
<feature type="transmembrane region" description="Helical" evidence="6">
    <location>
        <begin position="60"/>
        <end position="79"/>
    </location>
</feature>
<feature type="domain" description="DUF4131" evidence="8">
    <location>
        <begin position="32"/>
        <end position="190"/>
    </location>
</feature>
<evidence type="ECO:0000313" key="10">
    <source>
        <dbReference type="Proteomes" id="UP001597438"/>
    </source>
</evidence>
<dbReference type="Proteomes" id="UP001597438">
    <property type="component" value="Unassembled WGS sequence"/>
</dbReference>
<evidence type="ECO:0000259" key="7">
    <source>
        <dbReference type="Pfam" id="PF03772"/>
    </source>
</evidence>